<dbReference type="InParanoid" id="A0A067P4F6"/>
<dbReference type="Proteomes" id="UP000027073">
    <property type="component" value="Unassembled WGS sequence"/>
</dbReference>
<name>A0A067P4F6_PLEO1</name>
<dbReference type="OrthoDB" id="2827505at2759"/>
<evidence type="ECO:0000313" key="1">
    <source>
        <dbReference type="EMBL" id="KDQ34130.1"/>
    </source>
</evidence>
<dbReference type="EMBL" id="KL198004">
    <property type="protein sequence ID" value="KDQ34130.1"/>
    <property type="molecule type" value="Genomic_DNA"/>
</dbReference>
<proteinExistence type="predicted"/>
<dbReference type="AlphaFoldDB" id="A0A067P4F6"/>
<sequence>MYSYEHQQYNPSSTFINPALLSLPGGNQSNATQQTFYPRSPTALEIRDKNVPRQISFRRVPMYEPDQFPPSEDIRFTLRGCVGPSVQDILDGNARLDNARSTPFEHTGHRSTKWRLYWAGALLSGNTLPLINKGGAPITLGQVAYEIACEVKDVHRKLRNPKKSLRSPQDDPKFPMSQFELYEIHLVAFSRYKTHWVPVWAVESH</sequence>
<gene>
    <name evidence="1" type="ORF">PLEOSDRAFT_152237</name>
</gene>
<dbReference type="HOGENOM" id="CLU_1337989_0_0_1"/>
<organism evidence="1 2">
    <name type="scientific">Pleurotus ostreatus (strain PC15)</name>
    <name type="common">Oyster mushroom</name>
    <dbReference type="NCBI Taxonomy" id="1137138"/>
    <lineage>
        <taxon>Eukaryota</taxon>
        <taxon>Fungi</taxon>
        <taxon>Dikarya</taxon>
        <taxon>Basidiomycota</taxon>
        <taxon>Agaricomycotina</taxon>
        <taxon>Agaricomycetes</taxon>
        <taxon>Agaricomycetidae</taxon>
        <taxon>Agaricales</taxon>
        <taxon>Pleurotineae</taxon>
        <taxon>Pleurotaceae</taxon>
        <taxon>Pleurotus</taxon>
    </lineage>
</organism>
<dbReference type="VEuPathDB" id="FungiDB:PLEOSDRAFT_152237"/>
<reference evidence="2" key="1">
    <citation type="journal article" date="2014" name="Proc. Natl. Acad. Sci. U.S.A.">
        <title>Extensive sampling of basidiomycete genomes demonstrates inadequacy of the white-rot/brown-rot paradigm for wood decay fungi.</title>
        <authorList>
            <person name="Riley R."/>
            <person name="Salamov A.A."/>
            <person name="Brown D.W."/>
            <person name="Nagy L.G."/>
            <person name="Floudas D."/>
            <person name="Held B.W."/>
            <person name="Levasseur A."/>
            <person name="Lombard V."/>
            <person name="Morin E."/>
            <person name="Otillar R."/>
            <person name="Lindquist E.A."/>
            <person name="Sun H."/>
            <person name="LaButti K.M."/>
            <person name="Schmutz J."/>
            <person name="Jabbour D."/>
            <person name="Luo H."/>
            <person name="Baker S.E."/>
            <person name="Pisabarro A.G."/>
            <person name="Walton J.D."/>
            <person name="Blanchette R.A."/>
            <person name="Henrissat B."/>
            <person name="Martin F."/>
            <person name="Cullen D."/>
            <person name="Hibbett D.S."/>
            <person name="Grigoriev I.V."/>
        </authorList>
    </citation>
    <scope>NUCLEOTIDE SEQUENCE [LARGE SCALE GENOMIC DNA]</scope>
    <source>
        <strain evidence="2">PC15</strain>
    </source>
</reference>
<evidence type="ECO:0000313" key="2">
    <source>
        <dbReference type="Proteomes" id="UP000027073"/>
    </source>
</evidence>
<accession>A0A067P4F6</accession>
<protein>
    <submittedName>
        <fullName evidence="1">Uncharacterized protein</fullName>
    </submittedName>
</protein>